<feature type="region of interest" description="Disordered" evidence="1">
    <location>
        <begin position="331"/>
        <end position="360"/>
    </location>
</feature>
<sequence>MLNPSDLLVQTNGRFLFPVVDLIRRIYRRLPFEVPVSCETGRSQAPRRQQGVLFDNLQSEMASSFYSNSQHVDFDSVLAMDDQAVIYEAALVDFFENASVREDVIISTVAGQLVEISEEWFAESFELPVDGLGYLSEISKDVIFDARSIVSLSVGMTASHETTSNSRLCILNEPGTSARQMIDEPSFSKSSSHDMSMDFADTATAAAPTLGITDALNQLRASIDQICERDEGAKLRDILSLHLSNFENKAIACLDAQDKVLGALRRDSTDHRNLLSLELRSSHKQLSTGIATTGLDVAATRNDLLEFSAQDQQSLNVITTQLSELVAYINRGGDNKKGESSSRGPQSQSQPPPPADQIRDSGHVASLEELEEAAERIRSYSEIQQMATEESAESYSGMFTSRWYFMISDSADAFGDKENQQVATVILNQSILFEVKYFKRPAGAYRQSLKPSAVVHLSEIQVFSSCVNYESIQTFISEEIKGED</sequence>
<proteinExistence type="predicted"/>
<gene>
    <name evidence="2" type="ORF">F511_09236</name>
</gene>
<dbReference type="Proteomes" id="UP000250235">
    <property type="component" value="Unassembled WGS sequence"/>
</dbReference>
<dbReference type="AlphaFoldDB" id="A0A2Z7AFZ0"/>
<accession>A0A2Z7AFZ0</accession>
<protein>
    <submittedName>
        <fullName evidence="2">NO POLLEN GERMINATION RELATED 2 family protein</fullName>
    </submittedName>
</protein>
<organism evidence="2 3">
    <name type="scientific">Dorcoceras hygrometricum</name>
    <dbReference type="NCBI Taxonomy" id="472368"/>
    <lineage>
        <taxon>Eukaryota</taxon>
        <taxon>Viridiplantae</taxon>
        <taxon>Streptophyta</taxon>
        <taxon>Embryophyta</taxon>
        <taxon>Tracheophyta</taxon>
        <taxon>Spermatophyta</taxon>
        <taxon>Magnoliopsida</taxon>
        <taxon>eudicotyledons</taxon>
        <taxon>Gunneridae</taxon>
        <taxon>Pentapetalae</taxon>
        <taxon>asterids</taxon>
        <taxon>lamiids</taxon>
        <taxon>Lamiales</taxon>
        <taxon>Gesneriaceae</taxon>
        <taxon>Didymocarpoideae</taxon>
        <taxon>Trichosporeae</taxon>
        <taxon>Loxocarpinae</taxon>
        <taxon>Dorcoceras</taxon>
    </lineage>
</organism>
<evidence type="ECO:0000313" key="3">
    <source>
        <dbReference type="Proteomes" id="UP000250235"/>
    </source>
</evidence>
<evidence type="ECO:0000256" key="1">
    <source>
        <dbReference type="SAM" id="MobiDB-lite"/>
    </source>
</evidence>
<keyword evidence="3" id="KW-1185">Reference proteome</keyword>
<dbReference type="EMBL" id="KV015577">
    <property type="protein sequence ID" value="KZV20707.1"/>
    <property type="molecule type" value="Genomic_DNA"/>
</dbReference>
<name>A0A2Z7AFZ0_9LAMI</name>
<reference evidence="2 3" key="1">
    <citation type="journal article" date="2015" name="Proc. Natl. Acad. Sci. U.S.A.">
        <title>The resurrection genome of Boea hygrometrica: A blueprint for survival of dehydration.</title>
        <authorList>
            <person name="Xiao L."/>
            <person name="Yang G."/>
            <person name="Zhang L."/>
            <person name="Yang X."/>
            <person name="Zhao S."/>
            <person name="Ji Z."/>
            <person name="Zhou Q."/>
            <person name="Hu M."/>
            <person name="Wang Y."/>
            <person name="Chen M."/>
            <person name="Xu Y."/>
            <person name="Jin H."/>
            <person name="Xiao X."/>
            <person name="Hu G."/>
            <person name="Bao F."/>
            <person name="Hu Y."/>
            <person name="Wan P."/>
            <person name="Li L."/>
            <person name="Deng X."/>
            <person name="Kuang T."/>
            <person name="Xiang C."/>
            <person name="Zhu J.K."/>
            <person name="Oliver M.J."/>
            <person name="He Y."/>
        </authorList>
    </citation>
    <scope>NUCLEOTIDE SEQUENCE [LARGE SCALE GENOMIC DNA]</scope>
    <source>
        <strain evidence="3">cv. XS01</strain>
    </source>
</reference>
<evidence type="ECO:0000313" key="2">
    <source>
        <dbReference type="EMBL" id="KZV20707.1"/>
    </source>
</evidence>